<protein>
    <submittedName>
        <fullName evidence="1">Uncharacterized protein</fullName>
    </submittedName>
</protein>
<accession>A0A226DQC8</accession>
<dbReference type="AlphaFoldDB" id="A0A226DQC8"/>
<organism evidence="1 2">
    <name type="scientific">Folsomia candida</name>
    <name type="common">Springtail</name>
    <dbReference type="NCBI Taxonomy" id="158441"/>
    <lineage>
        <taxon>Eukaryota</taxon>
        <taxon>Metazoa</taxon>
        <taxon>Ecdysozoa</taxon>
        <taxon>Arthropoda</taxon>
        <taxon>Hexapoda</taxon>
        <taxon>Collembola</taxon>
        <taxon>Entomobryomorpha</taxon>
        <taxon>Isotomoidea</taxon>
        <taxon>Isotomidae</taxon>
        <taxon>Proisotominae</taxon>
        <taxon>Folsomia</taxon>
    </lineage>
</organism>
<reference evidence="1 2" key="1">
    <citation type="submission" date="2015-12" db="EMBL/GenBank/DDBJ databases">
        <title>The genome of Folsomia candida.</title>
        <authorList>
            <person name="Faddeeva A."/>
            <person name="Derks M.F."/>
            <person name="Anvar Y."/>
            <person name="Smit S."/>
            <person name="Van Straalen N."/>
            <person name="Roelofs D."/>
        </authorList>
    </citation>
    <scope>NUCLEOTIDE SEQUENCE [LARGE SCALE GENOMIC DNA]</scope>
    <source>
        <strain evidence="1 2">VU population</strain>
        <tissue evidence="1">Whole body</tissue>
    </source>
</reference>
<evidence type="ECO:0000313" key="2">
    <source>
        <dbReference type="Proteomes" id="UP000198287"/>
    </source>
</evidence>
<evidence type="ECO:0000313" key="1">
    <source>
        <dbReference type="EMBL" id="OXA47715.1"/>
    </source>
</evidence>
<sequence>MDGFTRSPGPDIGIMYRSVSPCPVISMDRKICEATKPKIVTILSGNEIMAEDWGRFSDHLGILSHHIRTSSSPKGRNLSQLLRTLDAVDCAEKIEEQIGNEDNNNCKLLPDEDSTLSRTFSRFHSFFHPHMKPVFVTNYYQKFDKYTFLKFQYERVLKLAENYCQISERYPRLEEREKEEFHTLQEKLRDKLKNDNKRKFVLDMFKACETSLQDTRKQWDVINFQTFCTHFEEDEHSITEECLIRVKILLLTYGRDT</sequence>
<dbReference type="Proteomes" id="UP000198287">
    <property type="component" value="Unassembled WGS sequence"/>
</dbReference>
<gene>
    <name evidence="1" type="ORF">Fcan01_17516</name>
</gene>
<comment type="caution">
    <text evidence="1">The sequence shown here is derived from an EMBL/GenBank/DDBJ whole genome shotgun (WGS) entry which is preliminary data.</text>
</comment>
<dbReference type="EMBL" id="LNIX01000012">
    <property type="protein sequence ID" value="OXA47715.1"/>
    <property type="molecule type" value="Genomic_DNA"/>
</dbReference>
<name>A0A226DQC8_FOLCA</name>
<proteinExistence type="predicted"/>
<keyword evidence="2" id="KW-1185">Reference proteome</keyword>